<evidence type="ECO:0000313" key="10">
    <source>
        <dbReference type="EMBL" id="KAB1989064.1"/>
    </source>
</evidence>
<evidence type="ECO:0000259" key="9">
    <source>
        <dbReference type="Pfam" id="PF17103"/>
    </source>
</evidence>
<evidence type="ECO:0000259" key="5">
    <source>
        <dbReference type="Pfam" id="PF00534"/>
    </source>
</evidence>
<dbReference type="Proteomes" id="UP000442990">
    <property type="component" value="Unassembled WGS sequence"/>
</dbReference>
<dbReference type="AlphaFoldDB" id="A0A7J5DKC4"/>
<dbReference type="InterPro" id="IPR021520">
    <property type="entry name" value="Stealth_CR2"/>
</dbReference>
<evidence type="ECO:0000256" key="3">
    <source>
        <dbReference type="ARBA" id="ARBA00023169"/>
    </source>
</evidence>
<feature type="domain" description="Stealth protein CR4 conserved region 4" evidence="9">
    <location>
        <begin position="892"/>
        <end position="944"/>
    </location>
</feature>
<name>A0A7J5DKC4_9ACTN</name>
<dbReference type="EMBL" id="WBKG01000005">
    <property type="protein sequence ID" value="KAB1989064.1"/>
    <property type="molecule type" value="Genomic_DNA"/>
</dbReference>
<accession>A0A7J5DKC4</accession>
<evidence type="ECO:0000259" key="7">
    <source>
        <dbReference type="Pfam" id="PF17101"/>
    </source>
</evidence>
<evidence type="ECO:0000259" key="8">
    <source>
        <dbReference type="Pfam" id="PF17102"/>
    </source>
</evidence>
<dbReference type="GO" id="GO:0000271">
    <property type="term" value="P:polysaccharide biosynthetic process"/>
    <property type="evidence" value="ECO:0007669"/>
    <property type="project" value="UniProtKB-KW"/>
</dbReference>
<dbReference type="InterPro" id="IPR031357">
    <property type="entry name" value="Stealth_CR3"/>
</dbReference>
<feature type="region of interest" description="Disordered" evidence="4">
    <location>
        <begin position="396"/>
        <end position="425"/>
    </location>
</feature>
<dbReference type="InterPro" id="IPR031356">
    <property type="entry name" value="Stealth_CR4"/>
</dbReference>
<gene>
    <name evidence="10" type="ORF">F8144_08360</name>
</gene>
<dbReference type="SUPFAM" id="SSF53756">
    <property type="entry name" value="UDP-Glycosyltransferase/glycogen phosphorylase"/>
    <property type="match status" value="1"/>
</dbReference>
<evidence type="ECO:0000256" key="1">
    <source>
        <dbReference type="ARBA" id="ARBA00007583"/>
    </source>
</evidence>
<reference evidence="10 11" key="1">
    <citation type="submission" date="2019-09" db="EMBL/GenBank/DDBJ databases">
        <title>Isolation and identification of active actinomycetes.</title>
        <authorList>
            <person name="Yu Z."/>
            <person name="Han C."/>
            <person name="Yu B."/>
        </authorList>
    </citation>
    <scope>NUCLEOTIDE SEQUENCE [LARGE SCALE GENOMIC DNA]</scope>
    <source>
        <strain evidence="10 11">NEAU-H2</strain>
    </source>
</reference>
<dbReference type="InterPro" id="IPR047141">
    <property type="entry name" value="Stealth"/>
</dbReference>
<evidence type="ECO:0000256" key="2">
    <source>
        <dbReference type="ARBA" id="ARBA00022679"/>
    </source>
</evidence>
<dbReference type="Gene3D" id="3.40.50.2000">
    <property type="entry name" value="Glycogen Phosphorylase B"/>
    <property type="match status" value="2"/>
</dbReference>
<dbReference type="Pfam" id="PF17102">
    <property type="entry name" value="Stealth_CR3"/>
    <property type="match status" value="1"/>
</dbReference>
<keyword evidence="3" id="KW-0270">Exopolysaccharide synthesis</keyword>
<keyword evidence="2 10" id="KW-0808">Transferase</keyword>
<evidence type="ECO:0000259" key="6">
    <source>
        <dbReference type="Pfam" id="PF11380"/>
    </source>
</evidence>
<sequence>MRVAFLLIQADVLGDAERAVFGHATALAGRHEEVRVISVFKERRRRFESPDPRVDVTFLIESLKSGAVRRSGLAADAQEALAALPSDIVERRWDKRFHRLADIELEHALRHLDTDVLITTSPALLAYVARFLPPHIIAVHYELGAPEAAGPAAEPLLRHLVRCDALALPRARSRQWFTETFGQAVPPVAVTRPALARRFRPRSTLETRMVTLVARLEARSGVGQALTAWAKVSPQYPTWTLRIIGDGPLGKALRAQRDELGLHSSVQFVGEAPADLSEEWAKTSIALSAATEDALGVFLMEAHAAGVPVVAYDCPTAPSEVVQHGRTGLLVTPGDTDALADALLKMIENTDLRWSTGAEAALAATGFRYNRNFDRLFENLEADRVSGRRDRRKAARIAAHSLTSGADGQARAAAAAPRSTQNSEELATAEERMLRRGGGLVRDGGQVCRVIEAETPHDIIQANLAMAATALEKAGIPYFVTRTTKVRHTVAVHASHREAVLRAFGRSFTRQPVYVALLNERDDAVVTTLGGLTTGHAQTPCAGVRVYQSVVTPSRTLRLGATYGCTVAFWGDDENDPDYITSPFRTLIGARIPTEALRLDTMVLGGRRYPTIQAFNQELHHDITFPVDAVYTWVDGSDVEWLERKNAVLAAKGIETEDAATSAARFRNRDELRYSLRSLDMYAPWIRNIYLVTDRQVPSWLDTTHPRVRVVDHTEIFAGQGQLPTYNSHAIESRLHHIDGLAEHFLYFNDDVFAARPIQPSLFFLGNGQSKHFMSSNAIPMNPINEKDEFSRMAAKNNRRLLAERFGRALVNSFIHAPHPLRRSVMRDLESEFAEALANTAGNQLRNASDVSVASSLHHYFGYYTGRSVPGRIAGGFVNVGLSEQVKKLNRMLATRSNDVFCLNDFHDGDVSEDEQDATLAAFLPSYFPIASQFETGSPRNRRFHAQDLPEWPL</sequence>
<comment type="caution">
    <text evidence="10">The sequence shown here is derived from an EMBL/GenBank/DDBJ whole genome shotgun (WGS) entry which is preliminary data.</text>
</comment>
<dbReference type="GO" id="GO:0016772">
    <property type="term" value="F:transferase activity, transferring phosphorus-containing groups"/>
    <property type="evidence" value="ECO:0007669"/>
    <property type="project" value="InterPro"/>
</dbReference>
<proteinExistence type="inferred from homology"/>
<evidence type="ECO:0000313" key="11">
    <source>
        <dbReference type="Proteomes" id="UP000442990"/>
    </source>
</evidence>
<dbReference type="RefSeq" id="WP_151468613.1">
    <property type="nucleotide sequence ID" value="NZ_WBKG01000005.1"/>
</dbReference>
<dbReference type="Pfam" id="PF17103">
    <property type="entry name" value="Stealth_CR4"/>
    <property type="match status" value="1"/>
</dbReference>
<feature type="domain" description="Stealth protein CR2 conserved region 2" evidence="6">
    <location>
        <begin position="665"/>
        <end position="770"/>
    </location>
</feature>
<keyword evidence="11" id="KW-1185">Reference proteome</keyword>
<dbReference type="PANTHER" id="PTHR24045">
    <property type="match status" value="1"/>
</dbReference>
<feature type="domain" description="Stealth protein CR1 conserved region 1" evidence="7">
    <location>
        <begin position="625"/>
        <end position="651"/>
    </location>
</feature>
<comment type="similarity">
    <text evidence="1">Belongs to the stealth family.</text>
</comment>
<dbReference type="Pfam" id="PF17101">
    <property type="entry name" value="Stealth_CR1"/>
    <property type="match status" value="1"/>
</dbReference>
<organism evidence="10 11">
    <name type="scientific">Streptomyces triticiradicis</name>
    <dbReference type="NCBI Taxonomy" id="2651189"/>
    <lineage>
        <taxon>Bacteria</taxon>
        <taxon>Bacillati</taxon>
        <taxon>Actinomycetota</taxon>
        <taxon>Actinomycetes</taxon>
        <taxon>Kitasatosporales</taxon>
        <taxon>Streptomycetaceae</taxon>
        <taxon>Streptomyces</taxon>
    </lineage>
</organism>
<dbReference type="Pfam" id="PF00534">
    <property type="entry name" value="Glycos_transf_1"/>
    <property type="match status" value="1"/>
</dbReference>
<dbReference type="InterPro" id="IPR031358">
    <property type="entry name" value="Stealth_CR1"/>
</dbReference>
<dbReference type="Pfam" id="PF11380">
    <property type="entry name" value="Stealth_CR2"/>
    <property type="match status" value="1"/>
</dbReference>
<protein>
    <submittedName>
        <fullName evidence="10">Glycosyltransferase</fullName>
    </submittedName>
</protein>
<evidence type="ECO:0000256" key="4">
    <source>
        <dbReference type="SAM" id="MobiDB-lite"/>
    </source>
</evidence>
<dbReference type="PANTHER" id="PTHR24045:SF0">
    <property type="entry name" value="N-ACETYLGLUCOSAMINE-1-PHOSPHOTRANSFERASE SUBUNITS ALPHA_BETA"/>
    <property type="match status" value="1"/>
</dbReference>
<feature type="domain" description="Stealth protein CR3 conserved region 3" evidence="8">
    <location>
        <begin position="816"/>
        <end position="862"/>
    </location>
</feature>
<feature type="domain" description="Glycosyl transferase family 1" evidence="5">
    <location>
        <begin position="203"/>
        <end position="357"/>
    </location>
</feature>
<dbReference type="InterPro" id="IPR001296">
    <property type="entry name" value="Glyco_trans_1"/>
</dbReference>